<reference evidence="3 4" key="1">
    <citation type="submission" date="2018-10" db="EMBL/GenBank/DDBJ databases">
        <title>Draft genome of Mycobacterium hodleri strain B.</title>
        <authorList>
            <person name="Amande T.J."/>
            <person name="Mcgenity T.J."/>
        </authorList>
    </citation>
    <scope>NUCLEOTIDE SEQUENCE [LARGE SCALE GENOMIC DNA]</scope>
    <source>
        <strain evidence="3 4">B</strain>
    </source>
</reference>
<dbReference type="AlphaFoldDB" id="A0A544W0B8"/>
<evidence type="ECO:0000256" key="1">
    <source>
        <dbReference type="ARBA" id="ARBA00008791"/>
    </source>
</evidence>
<dbReference type="RefSeq" id="WP_142552895.1">
    <property type="nucleotide sequence ID" value="NZ_VIFX01000018.1"/>
</dbReference>
<organism evidence="3 4">
    <name type="scientific">Mycolicibacterium hodleri</name>
    <dbReference type="NCBI Taxonomy" id="49897"/>
    <lineage>
        <taxon>Bacteria</taxon>
        <taxon>Bacillati</taxon>
        <taxon>Actinomycetota</taxon>
        <taxon>Actinomycetes</taxon>
        <taxon>Mycobacteriales</taxon>
        <taxon>Mycobacteriaceae</taxon>
        <taxon>Mycolicibacterium</taxon>
    </lineage>
</organism>
<dbReference type="InterPro" id="IPR014729">
    <property type="entry name" value="Rossmann-like_a/b/a_fold"/>
</dbReference>
<dbReference type="Pfam" id="PF00582">
    <property type="entry name" value="Usp"/>
    <property type="match status" value="1"/>
</dbReference>
<sequence length="286" mass="30004">MLDTAPPSPAVVVGIDGSPAAVEAALWAVDEAVDRDVPLRLLYAIEPPHSGCRDHRSLTHDFVTAEAAVRAASTAVEAADRPVKIEVEIVHGRCIDALVAASKSAAMVCVGALGIDGADGGRMGSTPPALVTRARCPIAVVRRPTSTPTADGWVTAIVDGSADVDVVLGHAVDEACRRSAPLRVLMGRRPAFPEIQDANVGAESTRTATADLERSLACWQTRHPQLDIKAVTVPGSPLNYVARHARSIGLVVLGHLAGDQLYELTPLTDEDELDFSVLVCEEPSAP</sequence>
<evidence type="ECO:0000313" key="4">
    <source>
        <dbReference type="Proteomes" id="UP000315759"/>
    </source>
</evidence>
<evidence type="ECO:0000313" key="3">
    <source>
        <dbReference type="EMBL" id="TQR85687.1"/>
    </source>
</evidence>
<comment type="caution">
    <text evidence="3">The sequence shown here is derived from an EMBL/GenBank/DDBJ whole genome shotgun (WGS) entry which is preliminary data.</text>
</comment>
<dbReference type="PRINTS" id="PR01438">
    <property type="entry name" value="UNVRSLSTRESS"/>
</dbReference>
<evidence type="ECO:0000259" key="2">
    <source>
        <dbReference type="Pfam" id="PF00582"/>
    </source>
</evidence>
<comment type="similarity">
    <text evidence="1">Belongs to the universal stress protein A family.</text>
</comment>
<feature type="domain" description="UspA" evidence="2">
    <location>
        <begin position="11"/>
        <end position="142"/>
    </location>
</feature>
<gene>
    <name evidence="3" type="ORF">D8S82_15235</name>
</gene>
<dbReference type="Proteomes" id="UP000315759">
    <property type="component" value="Unassembled WGS sequence"/>
</dbReference>
<dbReference type="InterPro" id="IPR006016">
    <property type="entry name" value="UspA"/>
</dbReference>
<dbReference type="Gene3D" id="3.40.50.620">
    <property type="entry name" value="HUPs"/>
    <property type="match status" value="2"/>
</dbReference>
<keyword evidence="4" id="KW-1185">Reference proteome</keyword>
<dbReference type="InterPro" id="IPR006015">
    <property type="entry name" value="Universal_stress_UspA"/>
</dbReference>
<name>A0A544W0B8_9MYCO</name>
<dbReference type="EMBL" id="VIFX01000018">
    <property type="protein sequence ID" value="TQR85687.1"/>
    <property type="molecule type" value="Genomic_DNA"/>
</dbReference>
<proteinExistence type="inferred from homology"/>
<protein>
    <submittedName>
        <fullName evidence="3">Universal stress protein</fullName>
    </submittedName>
</protein>
<accession>A0A544W0B8</accession>
<dbReference type="SUPFAM" id="SSF52402">
    <property type="entry name" value="Adenine nucleotide alpha hydrolases-like"/>
    <property type="match status" value="2"/>
</dbReference>